<proteinExistence type="predicted"/>
<accession>A0ABP7F0T4</accession>
<dbReference type="SUPFAM" id="SSF53850">
    <property type="entry name" value="Periplasmic binding protein-like II"/>
    <property type="match status" value="1"/>
</dbReference>
<dbReference type="Proteomes" id="UP001500908">
    <property type="component" value="Unassembled WGS sequence"/>
</dbReference>
<keyword evidence="3" id="KW-1185">Reference proteome</keyword>
<evidence type="ECO:0000256" key="1">
    <source>
        <dbReference type="SAM" id="SignalP"/>
    </source>
</evidence>
<dbReference type="PANTHER" id="PTHR43649:SF30">
    <property type="entry name" value="ABC TRANSPORTER SUBSTRATE-BINDING PROTEIN"/>
    <property type="match status" value="1"/>
</dbReference>
<keyword evidence="1" id="KW-0732">Signal</keyword>
<dbReference type="PROSITE" id="PS51257">
    <property type="entry name" value="PROKAR_LIPOPROTEIN"/>
    <property type="match status" value="1"/>
</dbReference>
<sequence>MKRAKGRGLRVSAVAAVSSLALLAAGCGGGSGGDDTVELRYSWWGNADRAEMMQQAIDLFEEKNPNITVTPTFSEYQTYWEKLATEAAGGGAPDVLQMDFSYLREYADKGVLLDLNEQTGSNLNVSDLLDRFSGAGVIEEARYAVPIGGNTFALFYDPTTFEEAGATMPEQGWTWEDYDEAIRTVSDSVEGDFYGGSDYTGLIWVLQLQLRQEGGQLFTEDGQLGFDEQRLAEFWASTEDMRGEAMVPMSKVVQAKPVSPIGAGLSASEFSWDNFLARFEAETDTEVALAPVPTTGSGRSGQYLKPSLMLSASSDTEYPEEAAMLIDFMINDPEVAEIFGGSRGIPATTTQREAANLNETDQAIADYEDARMDQLEDLPPAPPAGAGALETEFIRISEEVSFGEVSPEEAAAQFFDFAEDTLSNQG</sequence>
<evidence type="ECO:0000313" key="2">
    <source>
        <dbReference type="EMBL" id="GAA3728001.1"/>
    </source>
</evidence>
<name>A0ABP7F0T4_9ACTN</name>
<feature type="chain" id="PRO_5045039879" evidence="1">
    <location>
        <begin position="25"/>
        <end position="426"/>
    </location>
</feature>
<organism evidence="2 3">
    <name type="scientific">Salinactinospora qingdaonensis</name>
    <dbReference type="NCBI Taxonomy" id="702744"/>
    <lineage>
        <taxon>Bacteria</taxon>
        <taxon>Bacillati</taxon>
        <taxon>Actinomycetota</taxon>
        <taxon>Actinomycetes</taxon>
        <taxon>Streptosporangiales</taxon>
        <taxon>Nocardiopsidaceae</taxon>
        <taxon>Salinactinospora</taxon>
    </lineage>
</organism>
<dbReference type="Gene3D" id="3.40.190.10">
    <property type="entry name" value="Periplasmic binding protein-like II"/>
    <property type="match status" value="2"/>
</dbReference>
<feature type="signal peptide" evidence="1">
    <location>
        <begin position="1"/>
        <end position="24"/>
    </location>
</feature>
<protein>
    <submittedName>
        <fullName evidence="2">Extracellular solute-binding protein</fullName>
    </submittedName>
</protein>
<dbReference type="Pfam" id="PF01547">
    <property type="entry name" value="SBP_bac_1"/>
    <property type="match status" value="1"/>
</dbReference>
<gene>
    <name evidence="2" type="ORF">GCM10022402_05860</name>
</gene>
<reference evidence="3" key="1">
    <citation type="journal article" date="2019" name="Int. J. Syst. Evol. Microbiol.">
        <title>The Global Catalogue of Microorganisms (GCM) 10K type strain sequencing project: providing services to taxonomists for standard genome sequencing and annotation.</title>
        <authorList>
            <consortium name="The Broad Institute Genomics Platform"/>
            <consortium name="The Broad Institute Genome Sequencing Center for Infectious Disease"/>
            <person name="Wu L."/>
            <person name="Ma J."/>
        </authorList>
    </citation>
    <scope>NUCLEOTIDE SEQUENCE [LARGE SCALE GENOMIC DNA]</scope>
    <source>
        <strain evidence="3">JCM 17137</strain>
    </source>
</reference>
<evidence type="ECO:0000313" key="3">
    <source>
        <dbReference type="Proteomes" id="UP001500908"/>
    </source>
</evidence>
<comment type="caution">
    <text evidence="2">The sequence shown here is derived from an EMBL/GenBank/DDBJ whole genome shotgun (WGS) entry which is preliminary data.</text>
</comment>
<dbReference type="InterPro" id="IPR050490">
    <property type="entry name" value="Bact_solute-bd_prot1"/>
</dbReference>
<dbReference type="PANTHER" id="PTHR43649">
    <property type="entry name" value="ARABINOSE-BINDING PROTEIN-RELATED"/>
    <property type="match status" value="1"/>
</dbReference>
<dbReference type="EMBL" id="BAABDD010000002">
    <property type="protein sequence ID" value="GAA3728001.1"/>
    <property type="molecule type" value="Genomic_DNA"/>
</dbReference>
<dbReference type="InterPro" id="IPR006059">
    <property type="entry name" value="SBP"/>
</dbReference>